<sequence>MKYSVHRFDINMTKDQSKLEQFLNRLEGEVVAIIPNIRPKFLPMGATAVLDFLFIVEKVGREES</sequence>
<organism evidence="1">
    <name type="scientific">marine sediment metagenome</name>
    <dbReference type="NCBI Taxonomy" id="412755"/>
    <lineage>
        <taxon>unclassified sequences</taxon>
        <taxon>metagenomes</taxon>
        <taxon>ecological metagenomes</taxon>
    </lineage>
</organism>
<evidence type="ECO:0000313" key="1">
    <source>
        <dbReference type="EMBL" id="GAH85371.1"/>
    </source>
</evidence>
<dbReference type="EMBL" id="BARU01043813">
    <property type="protein sequence ID" value="GAH85371.1"/>
    <property type="molecule type" value="Genomic_DNA"/>
</dbReference>
<gene>
    <name evidence="1" type="ORF">S03H2_67011</name>
</gene>
<protein>
    <submittedName>
        <fullName evidence="1">Uncharacterized protein</fullName>
    </submittedName>
</protein>
<name>X1ISD7_9ZZZZ</name>
<comment type="caution">
    <text evidence="1">The sequence shown here is derived from an EMBL/GenBank/DDBJ whole genome shotgun (WGS) entry which is preliminary data.</text>
</comment>
<proteinExistence type="predicted"/>
<reference evidence="1" key="1">
    <citation type="journal article" date="2014" name="Front. Microbiol.">
        <title>High frequency of phylogenetically diverse reductive dehalogenase-homologous genes in deep subseafloor sedimentary metagenomes.</title>
        <authorList>
            <person name="Kawai M."/>
            <person name="Futagami T."/>
            <person name="Toyoda A."/>
            <person name="Takaki Y."/>
            <person name="Nishi S."/>
            <person name="Hori S."/>
            <person name="Arai W."/>
            <person name="Tsubouchi T."/>
            <person name="Morono Y."/>
            <person name="Uchiyama I."/>
            <person name="Ito T."/>
            <person name="Fujiyama A."/>
            <person name="Inagaki F."/>
            <person name="Takami H."/>
        </authorList>
    </citation>
    <scope>NUCLEOTIDE SEQUENCE</scope>
    <source>
        <strain evidence="1">Expedition CK06-06</strain>
    </source>
</reference>
<dbReference type="AlphaFoldDB" id="X1ISD7"/>
<accession>X1ISD7</accession>